<dbReference type="PANTHER" id="PTHR33116:SF78">
    <property type="entry name" value="OS12G0587133 PROTEIN"/>
    <property type="match status" value="1"/>
</dbReference>
<dbReference type="EMBL" id="CP133617">
    <property type="protein sequence ID" value="WMV32609.1"/>
    <property type="molecule type" value="Genomic_DNA"/>
</dbReference>
<dbReference type="Proteomes" id="UP001234989">
    <property type="component" value="Chromosome 6"/>
</dbReference>
<feature type="compositionally biased region" description="Basic and acidic residues" evidence="1">
    <location>
        <begin position="112"/>
        <end position="131"/>
    </location>
</feature>
<name>A0AAF0QY47_SOLVR</name>
<organism evidence="2 3">
    <name type="scientific">Solanum verrucosum</name>
    <dbReference type="NCBI Taxonomy" id="315347"/>
    <lineage>
        <taxon>Eukaryota</taxon>
        <taxon>Viridiplantae</taxon>
        <taxon>Streptophyta</taxon>
        <taxon>Embryophyta</taxon>
        <taxon>Tracheophyta</taxon>
        <taxon>Spermatophyta</taxon>
        <taxon>Magnoliopsida</taxon>
        <taxon>eudicotyledons</taxon>
        <taxon>Gunneridae</taxon>
        <taxon>Pentapetalae</taxon>
        <taxon>asterids</taxon>
        <taxon>lamiids</taxon>
        <taxon>Solanales</taxon>
        <taxon>Solanaceae</taxon>
        <taxon>Solanoideae</taxon>
        <taxon>Solaneae</taxon>
        <taxon>Solanum</taxon>
    </lineage>
</organism>
<evidence type="ECO:0000313" key="3">
    <source>
        <dbReference type="Proteomes" id="UP001234989"/>
    </source>
</evidence>
<feature type="region of interest" description="Disordered" evidence="1">
    <location>
        <begin position="105"/>
        <end position="131"/>
    </location>
</feature>
<dbReference type="AlphaFoldDB" id="A0AAF0QY47"/>
<dbReference type="PANTHER" id="PTHR33116">
    <property type="entry name" value="REVERSE TRANSCRIPTASE ZINC-BINDING DOMAIN-CONTAINING PROTEIN-RELATED-RELATED"/>
    <property type="match status" value="1"/>
</dbReference>
<sequence>MDNVVALPCGRVGELPTIYLGMPLRAKSKLKGIRNGVTEKCEKRLTNWRSRYLSFTLTMVNSVLDVMPAYMMSVFPAPDNVIKRIDMLRRNFFWQGNEDEKISFGQMGRGYKKQEERGSRDQNYKDAKQKPNDDVTMEICHMRKIVVKGGHQCKHSSPSPRQMDGGLINHTRFPKLGQVWMYKYCRKDVVVLTVVPKTAE</sequence>
<protein>
    <submittedName>
        <fullName evidence="2">Uncharacterized protein</fullName>
    </submittedName>
</protein>
<evidence type="ECO:0000256" key="1">
    <source>
        <dbReference type="SAM" id="MobiDB-lite"/>
    </source>
</evidence>
<gene>
    <name evidence="2" type="ORF">MTR67_025994</name>
</gene>
<accession>A0AAF0QY47</accession>
<evidence type="ECO:0000313" key="2">
    <source>
        <dbReference type="EMBL" id="WMV32609.1"/>
    </source>
</evidence>
<proteinExistence type="predicted"/>
<reference evidence="2" key="1">
    <citation type="submission" date="2023-08" db="EMBL/GenBank/DDBJ databases">
        <title>A de novo genome assembly of Solanum verrucosum Schlechtendal, a Mexican diploid species geographically isolated from the other diploid A-genome species in potato relatives.</title>
        <authorList>
            <person name="Hosaka K."/>
        </authorList>
    </citation>
    <scope>NUCLEOTIDE SEQUENCE</scope>
    <source>
        <tissue evidence="2">Young leaves</tissue>
    </source>
</reference>
<keyword evidence="3" id="KW-1185">Reference proteome</keyword>